<name>A0A3A3FP41_9BURK</name>
<comment type="caution">
    <text evidence="1">The sequence shown here is derived from an EMBL/GenBank/DDBJ whole genome shotgun (WGS) entry which is preliminary data.</text>
</comment>
<organism evidence="1 2">
    <name type="scientific">Noviherbaspirillum saxi</name>
    <dbReference type="NCBI Taxonomy" id="2320863"/>
    <lineage>
        <taxon>Bacteria</taxon>
        <taxon>Pseudomonadati</taxon>
        <taxon>Pseudomonadota</taxon>
        <taxon>Betaproteobacteria</taxon>
        <taxon>Burkholderiales</taxon>
        <taxon>Oxalobacteraceae</taxon>
        <taxon>Noviherbaspirillum</taxon>
    </lineage>
</organism>
<keyword evidence="1" id="KW-0378">Hydrolase</keyword>
<keyword evidence="2" id="KW-1185">Reference proteome</keyword>
<protein>
    <submittedName>
        <fullName evidence="1">HAD family hydrolase</fullName>
    </submittedName>
</protein>
<gene>
    <name evidence="1" type="ORF">D3871_17435</name>
</gene>
<dbReference type="Proteomes" id="UP000265955">
    <property type="component" value="Unassembled WGS sequence"/>
</dbReference>
<dbReference type="EMBL" id="QYUO01000002">
    <property type="protein sequence ID" value="RJF96265.1"/>
    <property type="molecule type" value="Genomic_DNA"/>
</dbReference>
<dbReference type="SFLD" id="SFLDG01129">
    <property type="entry name" value="C1.5:_HAD__Beta-PGM__Phosphata"/>
    <property type="match status" value="1"/>
</dbReference>
<evidence type="ECO:0000313" key="2">
    <source>
        <dbReference type="Proteomes" id="UP000265955"/>
    </source>
</evidence>
<evidence type="ECO:0000313" key="1">
    <source>
        <dbReference type="EMBL" id="RJF96265.1"/>
    </source>
</evidence>
<dbReference type="SUPFAM" id="SSF56784">
    <property type="entry name" value="HAD-like"/>
    <property type="match status" value="1"/>
</dbReference>
<dbReference type="GO" id="GO:0008967">
    <property type="term" value="F:phosphoglycolate phosphatase activity"/>
    <property type="evidence" value="ECO:0007669"/>
    <property type="project" value="TreeGrafter"/>
</dbReference>
<dbReference type="Pfam" id="PF13419">
    <property type="entry name" value="HAD_2"/>
    <property type="match status" value="1"/>
</dbReference>
<dbReference type="SFLD" id="SFLDS00003">
    <property type="entry name" value="Haloacid_Dehalogenase"/>
    <property type="match status" value="1"/>
</dbReference>
<dbReference type="InterPro" id="IPR023198">
    <property type="entry name" value="PGP-like_dom2"/>
</dbReference>
<dbReference type="OrthoDB" id="9792518at2"/>
<dbReference type="InterPro" id="IPR050155">
    <property type="entry name" value="HAD-like_hydrolase_sf"/>
</dbReference>
<accession>A0A3A3FP41</accession>
<dbReference type="Gene3D" id="3.40.50.1000">
    <property type="entry name" value="HAD superfamily/HAD-like"/>
    <property type="match status" value="1"/>
</dbReference>
<dbReference type="PANTHER" id="PTHR43434:SF13">
    <property type="entry name" value="PHOSPHOGLYCOLATE PHOSPHATASE"/>
    <property type="match status" value="1"/>
</dbReference>
<dbReference type="GO" id="GO:0006281">
    <property type="term" value="P:DNA repair"/>
    <property type="evidence" value="ECO:0007669"/>
    <property type="project" value="TreeGrafter"/>
</dbReference>
<proteinExistence type="predicted"/>
<dbReference type="InterPro" id="IPR036412">
    <property type="entry name" value="HAD-like_sf"/>
</dbReference>
<dbReference type="InterPro" id="IPR023214">
    <property type="entry name" value="HAD_sf"/>
</dbReference>
<sequence length="214" mass="23647">MKYQLLVFDFDGTLADSFGFFIGVFDQLADRHGFRRIADEDIDRLRGYDARQIIRHVGIPLWKVPGVAKDFKAMMSKEIARVSLFDGISELLQALVAQGVHLAVLTSNSEENVRAVLGPSNAALFSRFECGATLFGKRGKLRRLVADSRVPRSRILCIGDETRDADAAFAEGIAFGAVAWGYTQLDTLKAKCPDLVFASVDDIPHQLGLRRDSV</sequence>
<dbReference type="InterPro" id="IPR041492">
    <property type="entry name" value="HAD_2"/>
</dbReference>
<dbReference type="AlphaFoldDB" id="A0A3A3FP41"/>
<dbReference type="PANTHER" id="PTHR43434">
    <property type="entry name" value="PHOSPHOGLYCOLATE PHOSPHATASE"/>
    <property type="match status" value="1"/>
</dbReference>
<dbReference type="GO" id="GO:0005829">
    <property type="term" value="C:cytosol"/>
    <property type="evidence" value="ECO:0007669"/>
    <property type="project" value="TreeGrafter"/>
</dbReference>
<dbReference type="Gene3D" id="1.10.150.240">
    <property type="entry name" value="Putative phosphatase, domain 2"/>
    <property type="match status" value="1"/>
</dbReference>
<reference evidence="2" key="1">
    <citation type="submission" date="2018-09" db="EMBL/GenBank/DDBJ databases">
        <authorList>
            <person name="Zhu H."/>
        </authorList>
    </citation>
    <scope>NUCLEOTIDE SEQUENCE [LARGE SCALE GENOMIC DNA]</scope>
    <source>
        <strain evidence="2">K1R23-30</strain>
    </source>
</reference>